<dbReference type="OrthoDB" id="6222260at2"/>
<keyword evidence="3" id="KW-1185">Reference proteome</keyword>
<feature type="transmembrane region" description="Helical" evidence="1">
    <location>
        <begin position="64"/>
        <end position="83"/>
    </location>
</feature>
<gene>
    <name evidence="2" type="ORF">C9J12_04030</name>
</gene>
<feature type="transmembrane region" description="Helical" evidence="1">
    <location>
        <begin position="235"/>
        <end position="253"/>
    </location>
</feature>
<dbReference type="AlphaFoldDB" id="A0A2T3JN92"/>
<keyword evidence="1" id="KW-0812">Transmembrane</keyword>
<feature type="transmembrane region" description="Helical" evidence="1">
    <location>
        <begin position="25"/>
        <end position="52"/>
    </location>
</feature>
<feature type="transmembrane region" description="Helical" evidence="1">
    <location>
        <begin position="259"/>
        <end position="277"/>
    </location>
</feature>
<proteinExistence type="predicted"/>
<organism evidence="2 3">
    <name type="scientific">Photobacterium frigidiphilum</name>
    <dbReference type="NCBI Taxonomy" id="264736"/>
    <lineage>
        <taxon>Bacteria</taxon>
        <taxon>Pseudomonadati</taxon>
        <taxon>Pseudomonadota</taxon>
        <taxon>Gammaproteobacteria</taxon>
        <taxon>Vibrionales</taxon>
        <taxon>Vibrionaceae</taxon>
        <taxon>Photobacterium</taxon>
    </lineage>
</organism>
<feature type="transmembrane region" description="Helical" evidence="1">
    <location>
        <begin position="89"/>
        <end position="109"/>
    </location>
</feature>
<dbReference type="RefSeq" id="WP_107241533.1">
    <property type="nucleotide sequence ID" value="NZ_PYMJ01000003.1"/>
</dbReference>
<keyword evidence="1" id="KW-1133">Transmembrane helix</keyword>
<feature type="transmembrane region" description="Helical" evidence="1">
    <location>
        <begin position="145"/>
        <end position="164"/>
    </location>
</feature>
<evidence type="ECO:0008006" key="4">
    <source>
        <dbReference type="Google" id="ProtNLM"/>
    </source>
</evidence>
<comment type="caution">
    <text evidence="2">The sequence shown here is derived from an EMBL/GenBank/DDBJ whole genome shotgun (WGS) entry which is preliminary data.</text>
</comment>
<keyword evidence="1" id="KW-0472">Membrane</keyword>
<evidence type="ECO:0000256" key="1">
    <source>
        <dbReference type="SAM" id="Phobius"/>
    </source>
</evidence>
<accession>A0A2T3JN92</accession>
<protein>
    <recommendedName>
        <fullName evidence="4">DUF2955 domain-containing protein</fullName>
    </recommendedName>
</protein>
<dbReference type="EMBL" id="PYMJ01000003">
    <property type="protein sequence ID" value="PSU50500.1"/>
    <property type="molecule type" value="Genomic_DNA"/>
</dbReference>
<evidence type="ECO:0000313" key="2">
    <source>
        <dbReference type="EMBL" id="PSU50500.1"/>
    </source>
</evidence>
<feature type="transmembrane region" description="Helical" evidence="1">
    <location>
        <begin position="116"/>
        <end position="133"/>
    </location>
</feature>
<feature type="transmembrane region" description="Helical" evidence="1">
    <location>
        <begin position="289"/>
        <end position="307"/>
    </location>
</feature>
<name>A0A2T3JN92_9GAMM</name>
<dbReference type="Proteomes" id="UP000240987">
    <property type="component" value="Unassembled WGS sequence"/>
</dbReference>
<sequence length="347" mass="37969">MSDNSMSLVSVNAIQPSVDRRITRFVVGVTIAAALAYGINWGLSFVMPVFLAKFLVDKPVLTRQIFDELFLAMVATVLIGLSISNGVTHYPLVLLLLVGLLMFGAYYLFMDPEWNLFATILIISALLIPYMGIINPAASLFLGKALMISGVGAVVMFVLMHCLFPDKAPQSVKAKLKPVLPSSSQRTKEALRALMISFPVIAFFYYFQINGALLTLAFIGILSLQITGQKSVKLSAFLLLTNSIGGILAVIAYELLVTVPWFPFLVALIALFTCIFANKIYSNPLKAPIWSGALTALLVVLGTALSSESKEIDVGFYTRITQIFLAGIYMIFISFLLESRNKSKHDS</sequence>
<evidence type="ECO:0000313" key="3">
    <source>
        <dbReference type="Proteomes" id="UP000240987"/>
    </source>
</evidence>
<dbReference type="InterPro" id="IPR022604">
    <property type="entry name" value="DUF2955"/>
</dbReference>
<dbReference type="Pfam" id="PF11168">
    <property type="entry name" value="DUF2955"/>
    <property type="match status" value="1"/>
</dbReference>
<feature type="transmembrane region" description="Helical" evidence="1">
    <location>
        <begin position="319"/>
        <end position="337"/>
    </location>
</feature>
<reference evidence="2 3" key="1">
    <citation type="submission" date="2018-01" db="EMBL/GenBank/DDBJ databases">
        <title>Whole genome sequencing of Histamine producing bacteria.</title>
        <authorList>
            <person name="Butler K."/>
        </authorList>
    </citation>
    <scope>NUCLEOTIDE SEQUENCE [LARGE SCALE GENOMIC DNA]</scope>
    <source>
        <strain evidence="2 3">JCM 12947</strain>
    </source>
</reference>